<dbReference type="OrthoDB" id="5404599at2759"/>
<evidence type="ECO:0000259" key="1">
    <source>
        <dbReference type="Pfam" id="PF01636"/>
    </source>
</evidence>
<dbReference type="AlphaFoldDB" id="A0A4S4MRP5"/>
<keyword evidence="3" id="KW-1185">Reference proteome</keyword>
<dbReference type="Gene3D" id="3.90.1200.10">
    <property type="match status" value="1"/>
</dbReference>
<dbReference type="InterPro" id="IPR011009">
    <property type="entry name" value="Kinase-like_dom_sf"/>
</dbReference>
<dbReference type="PANTHER" id="PTHR21310">
    <property type="entry name" value="AMINOGLYCOSIDE PHOSPHOTRANSFERASE-RELATED-RELATED"/>
    <property type="match status" value="1"/>
</dbReference>
<protein>
    <recommendedName>
        <fullName evidence="1">Aminoglycoside phosphotransferase domain-containing protein</fullName>
    </recommendedName>
</protein>
<evidence type="ECO:0000313" key="2">
    <source>
        <dbReference type="EMBL" id="THH28866.1"/>
    </source>
</evidence>
<reference evidence="2 3" key="1">
    <citation type="submission" date="2019-02" db="EMBL/GenBank/DDBJ databases">
        <title>Genome sequencing of the rare red list fungi Antrodiella citrinella (Flaviporus citrinellus).</title>
        <authorList>
            <person name="Buettner E."/>
            <person name="Kellner H."/>
        </authorList>
    </citation>
    <scope>NUCLEOTIDE SEQUENCE [LARGE SCALE GENOMIC DNA]</scope>
    <source>
        <strain evidence="2 3">DSM 108506</strain>
    </source>
</reference>
<dbReference type="PANTHER" id="PTHR21310:SF15">
    <property type="entry name" value="AMINOGLYCOSIDE PHOSPHOTRANSFERASE DOMAIN-CONTAINING PROTEIN"/>
    <property type="match status" value="1"/>
</dbReference>
<sequence length="517" mass="60006">MHDRILVERQRKLTTADMLSQAIWYLPRMLWLSLPSSWRAQVYKYLIMFARKHYPLNRATFTTRLPFQMYSKLCYDPVERDALAFIWRHTTIPIPRIIDFVKDPSSDPKCPEYYLITSRVEGKLLGQWLWEKPHDITLVVRDLKDALTQLRSIPPSSNAVSSLYGGEFYCPRLMARDPIGPFADIKTFHEFLFSVVHFHADHNALRTLAQKSHSKTHRLCYTHGDLNYTNILVKEDGSISGIIDWQAAGWLPEYWDHCAALWHGRKLFQMKEVIKAAFPPYDEELEVEQALWKESDHPFGAPLFHPDSIDHLTDLLSQRYIFKAAPMTSVQWFNPEELEENGIYATLFTNNPGISWHWILYFHREHRGKSGKVSPGYKLHATDKYGAWRYECASQDLLASATLVIVGKIGAVVDNTWGVEFLDEYLKNIRMEVPQVDRGSEPRFTCRVWFREAIRTFNAAQLFVRCPDVDALELELSNRARLVEYRSSIVAFQPTADVPLTRLIAVKNARPWSGTPE</sequence>
<dbReference type="Pfam" id="PF01636">
    <property type="entry name" value="APH"/>
    <property type="match status" value="1"/>
</dbReference>
<evidence type="ECO:0000313" key="3">
    <source>
        <dbReference type="Proteomes" id="UP000308730"/>
    </source>
</evidence>
<gene>
    <name evidence="2" type="ORF">EUX98_g5328</name>
</gene>
<dbReference type="CDD" id="cd05120">
    <property type="entry name" value="APH_ChoK_like"/>
    <property type="match status" value="1"/>
</dbReference>
<dbReference type="InterPro" id="IPR002575">
    <property type="entry name" value="Aminoglycoside_PTrfase"/>
</dbReference>
<comment type="caution">
    <text evidence="2">The sequence shown here is derived from an EMBL/GenBank/DDBJ whole genome shotgun (WGS) entry which is preliminary data.</text>
</comment>
<dbReference type="InterPro" id="IPR051678">
    <property type="entry name" value="AGP_Transferase"/>
</dbReference>
<dbReference type="SUPFAM" id="SSF56112">
    <property type="entry name" value="Protein kinase-like (PK-like)"/>
    <property type="match status" value="1"/>
</dbReference>
<name>A0A4S4MRP5_9APHY</name>
<dbReference type="Proteomes" id="UP000308730">
    <property type="component" value="Unassembled WGS sequence"/>
</dbReference>
<proteinExistence type="predicted"/>
<feature type="domain" description="Aminoglycoside phosphotransferase" evidence="1">
    <location>
        <begin position="79"/>
        <end position="266"/>
    </location>
</feature>
<organism evidence="2 3">
    <name type="scientific">Antrodiella citrinella</name>
    <dbReference type="NCBI Taxonomy" id="2447956"/>
    <lineage>
        <taxon>Eukaryota</taxon>
        <taxon>Fungi</taxon>
        <taxon>Dikarya</taxon>
        <taxon>Basidiomycota</taxon>
        <taxon>Agaricomycotina</taxon>
        <taxon>Agaricomycetes</taxon>
        <taxon>Polyporales</taxon>
        <taxon>Steccherinaceae</taxon>
        <taxon>Antrodiella</taxon>
    </lineage>
</organism>
<accession>A0A4S4MRP5</accession>
<dbReference type="EMBL" id="SGPM01000153">
    <property type="protein sequence ID" value="THH28866.1"/>
    <property type="molecule type" value="Genomic_DNA"/>
</dbReference>